<dbReference type="VEuPathDB" id="FungiDB:BLGHR1_15385"/>
<reference evidence="4 5" key="1">
    <citation type="submission" date="2017-11" db="EMBL/GenBank/DDBJ databases">
        <authorList>
            <person name="Kracher B."/>
        </authorList>
    </citation>
    <scope>NUCLEOTIDE SEQUENCE [LARGE SCALE GENOMIC DNA]</scope>
    <source>
        <strain evidence="4 5">RACE1</strain>
    </source>
</reference>
<accession>A0A383UYB4</accession>
<dbReference type="AlphaFoldDB" id="A0A383UYB4"/>
<organism evidence="4 5">
    <name type="scientific">Blumeria hordei</name>
    <name type="common">Barley powdery mildew</name>
    <name type="synonym">Blumeria graminis f. sp. hordei</name>
    <dbReference type="NCBI Taxonomy" id="2867405"/>
    <lineage>
        <taxon>Eukaryota</taxon>
        <taxon>Fungi</taxon>
        <taxon>Dikarya</taxon>
        <taxon>Ascomycota</taxon>
        <taxon>Pezizomycotina</taxon>
        <taxon>Leotiomycetes</taxon>
        <taxon>Erysiphales</taxon>
        <taxon>Erysiphaceae</taxon>
        <taxon>Blumeria</taxon>
    </lineage>
</organism>
<feature type="compositionally biased region" description="Polar residues" evidence="2">
    <location>
        <begin position="1"/>
        <end position="13"/>
    </location>
</feature>
<feature type="region of interest" description="Disordered" evidence="2">
    <location>
        <begin position="1"/>
        <end position="34"/>
    </location>
</feature>
<feature type="coiled-coil region" evidence="1">
    <location>
        <begin position="426"/>
        <end position="541"/>
    </location>
</feature>
<feature type="region of interest" description="Disordered" evidence="2">
    <location>
        <begin position="376"/>
        <end position="402"/>
    </location>
</feature>
<evidence type="ECO:0000313" key="5">
    <source>
        <dbReference type="Proteomes" id="UP000275772"/>
    </source>
</evidence>
<dbReference type="EMBL" id="UNSH01000067">
    <property type="protein sequence ID" value="SZF04588.1"/>
    <property type="molecule type" value="Genomic_DNA"/>
</dbReference>
<keyword evidence="1" id="KW-0175">Coiled coil</keyword>
<evidence type="ECO:0000256" key="1">
    <source>
        <dbReference type="SAM" id="Coils"/>
    </source>
</evidence>
<feature type="compositionally biased region" description="Polar residues" evidence="2">
    <location>
        <begin position="376"/>
        <end position="398"/>
    </location>
</feature>
<feature type="region of interest" description="Disordered" evidence="2">
    <location>
        <begin position="62"/>
        <end position="81"/>
    </location>
</feature>
<feature type="domain" description="DUF7603" evidence="3">
    <location>
        <begin position="788"/>
        <end position="896"/>
    </location>
</feature>
<evidence type="ECO:0000259" key="3">
    <source>
        <dbReference type="Pfam" id="PF24554"/>
    </source>
</evidence>
<feature type="compositionally biased region" description="Low complexity" evidence="2">
    <location>
        <begin position="275"/>
        <end position="292"/>
    </location>
</feature>
<sequence length="1037" mass="117025">MSSQQPLASTHISISPKILSVPRDSETPYASELTSISTSATPHVYQENTMAPLTLAPKRAQMNSRSLSLSSVQRKPLPPTKPPLAIMRYSLDHHVDIRSSLLQSPTLMPCPVDSLKFEMAQVAPVLPRNSTAIYSSRESSSVSELSPELSHELNTSAELQMSIPCQISPSLSVPESPAPIDTTYNQPWITSPHTSLDSASSWLSQTDSTVPPHLVMPALSPESHSSPNRPITSPCLKETDDLSLVPLRFQPMSPSTATLSSFFSWPGNISPALSTTTFSQQSSSPISTPPASEKGVRTANEGAYRNKPLGIDLTKANINECYFEGSKLQLPQQILTPSYCLDDMERELQEISSELAASIRREMELEDLVEQLQSEAQNVTGSGRRTSDYFSDSGTSSVKYGGEPEYKNNEIVRIMRKNEQDVAQIKLELNKTVHEERMRRKELETQVRVLEEKASRTEFSSTESVDVNKRIKELEETCEDLRRRLVDERKLKENFEDLLVALKRELRDSLNERDNLRDEIVPQLRARVEGLELQAAEHEKLAYEQSKTQQDLHTKKGEKLALMISQNASSEISNEINRFATASTDGQLMSFNSSNPFSPGSKLRLSPQSRSLTVKPFETKEALADRVKDIELQRDSLHLALKSLLERQEHQNRENQKKINQLEAELGKALSTSPKRPGYESEVKHLRIEINALRTRADEAIQQKWQCEKGLSGLKMDLDRAEQDICSLRTLIDQNDLDFPKETNPENTSPKMICLENSFYEMKNCYSESLRKIISQNSSALDAETLQTLQKFEQVLLTAVIDHEHVAQETTSLRERNKTLVEEGKLLIEEETTLAEELRFSSQRVEDLSAQIRQQIATNSTLRRRLAQTIERGEKDQEENTRKIASLQSQLRSCEDQLVNAQHISEDRILAHEEDIRDVKDSHNRQLQRTKLLPHSPLTPTMARSIKSPRYNFALGSIADDIKIAKLWQKITDLEKALANSDREMELVVGRMNAAQIQVMNLQNDREEALRETKRLQQAIDSEKAKATSGTWTSLLS</sequence>
<feature type="coiled-coil region" evidence="1">
    <location>
        <begin position="845"/>
        <end position="904"/>
    </location>
</feature>
<evidence type="ECO:0000313" key="4">
    <source>
        <dbReference type="EMBL" id="SZF04588.1"/>
    </source>
</evidence>
<feature type="compositionally biased region" description="Polar residues" evidence="2">
    <location>
        <begin position="62"/>
        <end position="73"/>
    </location>
</feature>
<dbReference type="InterPro" id="IPR056023">
    <property type="entry name" value="DUF7603"/>
</dbReference>
<proteinExistence type="predicted"/>
<gene>
    <name evidence="4" type="ORF">BLGHR1_15385</name>
</gene>
<feature type="coiled-coil region" evidence="1">
    <location>
        <begin position="992"/>
        <end position="1026"/>
    </location>
</feature>
<name>A0A383UYB4_BLUHO</name>
<protein>
    <recommendedName>
        <fullName evidence="3">DUF7603 domain-containing protein</fullName>
    </recommendedName>
</protein>
<feature type="region of interest" description="Disordered" evidence="2">
    <location>
        <begin position="275"/>
        <end position="297"/>
    </location>
</feature>
<dbReference type="Proteomes" id="UP000275772">
    <property type="component" value="Unassembled WGS sequence"/>
</dbReference>
<evidence type="ECO:0000256" key="2">
    <source>
        <dbReference type="SAM" id="MobiDB-lite"/>
    </source>
</evidence>
<dbReference type="Pfam" id="PF24554">
    <property type="entry name" value="DUF7603"/>
    <property type="match status" value="1"/>
</dbReference>
<feature type="coiled-coil region" evidence="1">
    <location>
        <begin position="641"/>
        <end position="703"/>
    </location>
</feature>